<feature type="compositionally biased region" description="Basic residues" evidence="1">
    <location>
        <begin position="496"/>
        <end position="508"/>
    </location>
</feature>
<feature type="compositionally biased region" description="Basic and acidic residues" evidence="1">
    <location>
        <begin position="297"/>
        <end position="307"/>
    </location>
</feature>
<dbReference type="RefSeq" id="XP_004342068.1">
    <property type="nucleotide sequence ID" value="XM_004342019.1"/>
</dbReference>
<dbReference type="EMBL" id="KB007926">
    <property type="protein sequence ID" value="ELR19959.1"/>
    <property type="molecule type" value="Genomic_DNA"/>
</dbReference>
<proteinExistence type="predicted"/>
<dbReference type="InterPro" id="IPR035892">
    <property type="entry name" value="C2_domain_sf"/>
</dbReference>
<evidence type="ECO:0000313" key="3">
    <source>
        <dbReference type="Proteomes" id="UP000011083"/>
    </source>
</evidence>
<feature type="compositionally biased region" description="Acidic residues" evidence="1">
    <location>
        <begin position="160"/>
        <end position="172"/>
    </location>
</feature>
<dbReference type="InterPro" id="IPR024453">
    <property type="entry name" value="Peptidase_C92"/>
</dbReference>
<accession>L8H343</accession>
<dbReference type="SUPFAM" id="SSF49562">
    <property type="entry name" value="C2 domain (Calcium/lipid-binding domain, CaLB)"/>
    <property type="match status" value="1"/>
</dbReference>
<dbReference type="OrthoDB" id="289113at2759"/>
<name>L8H343_ACACF</name>
<reference evidence="2 3" key="1">
    <citation type="journal article" date="2013" name="Genome Biol.">
        <title>Genome of Acanthamoeba castellanii highlights extensive lateral gene transfer and early evolution of tyrosine kinase signaling.</title>
        <authorList>
            <person name="Clarke M."/>
            <person name="Lohan A.J."/>
            <person name="Liu B."/>
            <person name="Lagkouvardos I."/>
            <person name="Roy S."/>
            <person name="Zafar N."/>
            <person name="Bertelli C."/>
            <person name="Schilde C."/>
            <person name="Kianianmomeni A."/>
            <person name="Burglin T.R."/>
            <person name="Frech C."/>
            <person name="Turcotte B."/>
            <person name="Kopec K.O."/>
            <person name="Synnott J.M."/>
            <person name="Choo C."/>
            <person name="Paponov I."/>
            <person name="Finkler A."/>
            <person name="Soon Heng Tan C."/>
            <person name="Hutchins A.P."/>
            <person name="Weinmeier T."/>
            <person name="Rattei T."/>
            <person name="Chu J.S."/>
            <person name="Gimenez G."/>
            <person name="Irimia M."/>
            <person name="Rigden D.J."/>
            <person name="Fitzpatrick D.A."/>
            <person name="Lorenzo-Morales J."/>
            <person name="Bateman A."/>
            <person name="Chiu C.H."/>
            <person name="Tang P."/>
            <person name="Hegemann P."/>
            <person name="Fromm H."/>
            <person name="Raoult D."/>
            <person name="Greub G."/>
            <person name="Miranda-Saavedra D."/>
            <person name="Chen N."/>
            <person name="Nash P."/>
            <person name="Ginger M.L."/>
            <person name="Horn M."/>
            <person name="Schaap P."/>
            <person name="Caler L."/>
            <person name="Loftus B."/>
        </authorList>
    </citation>
    <scope>NUCLEOTIDE SEQUENCE [LARGE SCALE GENOMIC DNA]</scope>
    <source>
        <strain evidence="2 3">Neff</strain>
    </source>
</reference>
<dbReference type="AlphaFoldDB" id="L8H343"/>
<dbReference type="Pfam" id="PF05708">
    <property type="entry name" value="Peptidase_C92"/>
    <property type="match status" value="1"/>
</dbReference>
<dbReference type="Proteomes" id="UP000011083">
    <property type="component" value="Unassembled WGS sequence"/>
</dbReference>
<feature type="compositionally biased region" description="Acidic residues" evidence="1">
    <location>
        <begin position="232"/>
        <end position="296"/>
    </location>
</feature>
<feature type="region of interest" description="Disordered" evidence="1">
    <location>
        <begin position="204"/>
        <end position="345"/>
    </location>
</feature>
<sequence>MSNNYSHNNNHHQPTADLPGCGQVAIARGPLWGSASAARLVDKGIRAQKHRSLGDRYRVSKQVSVAQRSLTSHQAVATNNHREGTNVNAQLTRGLEGLQTPQRMRDAPLVGFMRSRQPLAATTAAADVSTAHSVGVNEAADDGGVGGEENDAVEQGNDGGGDEEEEEEEEEVIMTRRSRGGTICMTSGCLPVFLSNLLDAPRTRGSEASALGDNDDDDDDDEESDPTIITVDGDDDDDDESSSEEEEEEEMESGELPAVEEEEEEEEVKEEGKEEEEEEDDDDDDEEEEDDDGDDEAERKSHDKDGGEPDESPLEEVTVVPDWSAARRQTRAEGHQILVVPPEQIKQHGPNYRQLALGGLAVPSSSVQRSASFIAANRRPTSTIRGPLAPAPIVAATAADGDAPPVTIVVDSEPPQVVTSGDDDVSTGVRGEQEGEELVGAYTIATLRQKWAETASEPLLAESSGTSSGGGTPRTDPTTTTQADGDHHGEPSARTEKRKRKEKKKKGRKAYSSRRLYVDVLLVEATELSFPGKALQAIYGAKSLGDPYARLSVVRSLGAAPIGNVDDHCYPYCTRAVKKEIDHPVWLDGVTFAYERLSVGKLWDQIQPRGERQDPAQREEWNAAKAQFVKRWKKLQKGDRTPAQQAFFDMCRAKLEPNLEVEVYFTMGGRRDGLVGSVSVPLCDLQDGLMHDLWLNLRPNANLPAPRNAAEQRSMNLDKWAQHSELGMWGSVHLVIQKSKKPHLGMLSMHGPPVSPLPLRMEVGDIILFDSSRLLMQGTKLATRSPWDHAALVVKKRNKPGLRLFEATMDGVQVFNLTRRLQFYVKDTKIALRRLHVERTEEMMEALYEFIEQVKGRPYKKNPFQLIKALAKFNAHDNQGSIFCSQLVAAAYQMMGLLSMDEPANNYLPVDLASLKLLKGSLGDLMVVPRLQKPKPSKKQHH</sequence>
<dbReference type="PANTHER" id="PTHR47112">
    <property type="entry name" value="PX DOMAIN-CONTAINING PROTEIN"/>
    <property type="match status" value="1"/>
</dbReference>
<evidence type="ECO:0000313" key="2">
    <source>
        <dbReference type="EMBL" id="ELR19959.1"/>
    </source>
</evidence>
<feature type="region of interest" description="Disordered" evidence="1">
    <location>
        <begin position="456"/>
        <end position="508"/>
    </location>
</feature>
<organism evidence="2 3">
    <name type="scientific">Acanthamoeba castellanii (strain ATCC 30010 / Neff)</name>
    <dbReference type="NCBI Taxonomy" id="1257118"/>
    <lineage>
        <taxon>Eukaryota</taxon>
        <taxon>Amoebozoa</taxon>
        <taxon>Discosea</taxon>
        <taxon>Longamoebia</taxon>
        <taxon>Centramoebida</taxon>
        <taxon>Acanthamoebidae</taxon>
        <taxon>Acanthamoeba</taxon>
    </lineage>
</organism>
<protein>
    <submittedName>
        <fullName evidence="2">Uncharacterized protein</fullName>
    </submittedName>
</protein>
<dbReference type="SUPFAM" id="SSF54001">
    <property type="entry name" value="Cysteine proteinases"/>
    <property type="match status" value="1"/>
</dbReference>
<dbReference type="KEGG" id="acan:ACA1_112530"/>
<gene>
    <name evidence="2" type="ORF">ACA1_112530</name>
</gene>
<dbReference type="Gene3D" id="3.90.1720.10">
    <property type="entry name" value="endopeptidase domain like (from Nostoc punctiforme)"/>
    <property type="match status" value="1"/>
</dbReference>
<dbReference type="VEuPathDB" id="AmoebaDB:ACA1_112530"/>
<evidence type="ECO:0000256" key="1">
    <source>
        <dbReference type="SAM" id="MobiDB-lite"/>
    </source>
</evidence>
<feature type="compositionally biased region" description="Basic and acidic residues" evidence="1">
    <location>
        <begin position="484"/>
        <end position="495"/>
    </location>
</feature>
<feature type="region of interest" description="Disordered" evidence="1">
    <location>
        <begin position="405"/>
        <end position="434"/>
    </location>
</feature>
<dbReference type="InterPro" id="IPR038765">
    <property type="entry name" value="Papain-like_cys_pep_sf"/>
</dbReference>
<keyword evidence="3" id="KW-1185">Reference proteome</keyword>
<dbReference type="PANTHER" id="PTHR47112:SF1">
    <property type="entry name" value="PX DOMAIN-CONTAINING PROTEIN"/>
    <property type="match status" value="1"/>
</dbReference>
<feature type="compositionally biased region" description="Acidic residues" evidence="1">
    <location>
        <begin position="213"/>
        <end position="225"/>
    </location>
</feature>
<dbReference type="GeneID" id="14920797"/>
<feature type="region of interest" description="Disordered" evidence="1">
    <location>
        <begin position="137"/>
        <end position="179"/>
    </location>
</feature>